<dbReference type="SUPFAM" id="SSF52540">
    <property type="entry name" value="P-loop containing nucleoside triphosphate hydrolases"/>
    <property type="match status" value="1"/>
</dbReference>
<evidence type="ECO:0000256" key="1">
    <source>
        <dbReference type="ARBA" id="ARBA00004202"/>
    </source>
</evidence>
<proteinExistence type="predicted"/>
<keyword evidence="2" id="KW-0813">Transport</keyword>
<dbReference type="GO" id="GO:0016887">
    <property type="term" value="F:ATP hydrolysis activity"/>
    <property type="evidence" value="ECO:0007669"/>
    <property type="project" value="InterPro"/>
</dbReference>
<evidence type="ECO:0000256" key="7">
    <source>
        <dbReference type="ARBA" id="ARBA00023065"/>
    </source>
</evidence>
<keyword evidence="8" id="KW-0472">Membrane</keyword>
<keyword evidence="3" id="KW-1003">Cell membrane</keyword>
<evidence type="ECO:0000256" key="11">
    <source>
        <dbReference type="ARBA" id="ARBA00044143"/>
    </source>
</evidence>
<evidence type="ECO:0000256" key="3">
    <source>
        <dbReference type="ARBA" id="ARBA00022475"/>
    </source>
</evidence>
<evidence type="ECO:0000313" key="14">
    <source>
        <dbReference type="EMBL" id="SVD82003.1"/>
    </source>
</evidence>
<feature type="non-terminal residue" evidence="14">
    <location>
        <position position="228"/>
    </location>
</feature>
<sequence length="228" mass="24872">MPILEIENLQVSFNTIDGVVPAVTGVDLRIERGETVGLVGESGSGKSVTAMSAMRLLAEPPANISGEIRFQRRSEEIVDIVALPHGSPVLQDLRGNEIAMVFQEPMRAMSPVFTVGHQVAEAIWLHRDISKEEAHKEAVVMLNRVGIPDPDRRATEYPHQLSGGQRQRVMIAMALSCRPSLLIADEPTTALDVTIQAQILDLLKELQDEFNLAVLLITHDLGIVAGTC</sequence>
<evidence type="ECO:0000256" key="9">
    <source>
        <dbReference type="ARBA" id="ARBA00038669"/>
    </source>
</evidence>
<dbReference type="CDD" id="cd03257">
    <property type="entry name" value="ABC_NikE_OppD_transporters"/>
    <property type="match status" value="1"/>
</dbReference>
<dbReference type="PROSITE" id="PS00211">
    <property type="entry name" value="ABC_TRANSPORTER_1"/>
    <property type="match status" value="1"/>
</dbReference>
<accession>A0A382YFE3</accession>
<comment type="subunit">
    <text evidence="9">The complex is composed of two ATP-binding proteins (NikD and NikE), two transmembrane proteins (NikB and NikC) and a solute-binding protein (NikA).</text>
</comment>
<dbReference type="Pfam" id="PF00005">
    <property type="entry name" value="ABC_tran"/>
    <property type="match status" value="1"/>
</dbReference>
<dbReference type="InterPro" id="IPR050388">
    <property type="entry name" value="ABC_Ni/Peptide_Import"/>
</dbReference>
<dbReference type="EMBL" id="UINC01175395">
    <property type="protein sequence ID" value="SVD82003.1"/>
    <property type="molecule type" value="Genomic_DNA"/>
</dbReference>
<dbReference type="GO" id="GO:0015413">
    <property type="term" value="F:ABC-type nickel transporter activity"/>
    <property type="evidence" value="ECO:0007669"/>
    <property type="project" value="UniProtKB-EC"/>
</dbReference>
<keyword evidence="7" id="KW-0406">Ion transport</keyword>
<evidence type="ECO:0000256" key="6">
    <source>
        <dbReference type="ARBA" id="ARBA00022967"/>
    </source>
</evidence>
<evidence type="ECO:0000256" key="10">
    <source>
        <dbReference type="ARBA" id="ARBA00039098"/>
    </source>
</evidence>
<dbReference type="PROSITE" id="PS50893">
    <property type="entry name" value="ABC_TRANSPORTER_2"/>
    <property type="match status" value="1"/>
</dbReference>
<dbReference type="AlphaFoldDB" id="A0A382YFE3"/>
<dbReference type="SMART" id="SM00382">
    <property type="entry name" value="AAA"/>
    <property type="match status" value="1"/>
</dbReference>
<dbReference type="InterPro" id="IPR003593">
    <property type="entry name" value="AAA+_ATPase"/>
</dbReference>
<dbReference type="InterPro" id="IPR027417">
    <property type="entry name" value="P-loop_NTPase"/>
</dbReference>
<protein>
    <recommendedName>
        <fullName evidence="11">Nickel import system ATP-binding protein NikD</fullName>
        <ecNumber evidence="10">7.2.2.11</ecNumber>
    </recommendedName>
</protein>
<reference evidence="14" key="1">
    <citation type="submission" date="2018-05" db="EMBL/GenBank/DDBJ databases">
        <authorList>
            <person name="Lanie J.A."/>
            <person name="Ng W.-L."/>
            <person name="Kazmierczak K.M."/>
            <person name="Andrzejewski T.M."/>
            <person name="Davidsen T.M."/>
            <person name="Wayne K.J."/>
            <person name="Tettelin H."/>
            <person name="Glass J.I."/>
            <person name="Rusch D."/>
            <person name="Podicherti R."/>
            <person name="Tsui H.-C.T."/>
            <person name="Winkler M.E."/>
        </authorList>
    </citation>
    <scope>NUCLEOTIDE SEQUENCE</scope>
</reference>
<gene>
    <name evidence="14" type="ORF">METZ01_LOCUS434857</name>
</gene>
<evidence type="ECO:0000256" key="8">
    <source>
        <dbReference type="ARBA" id="ARBA00023136"/>
    </source>
</evidence>
<dbReference type="PANTHER" id="PTHR43297:SF13">
    <property type="entry name" value="NICKEL ABC TRANSPORTER, ATP-BINDING PROTEIN"/>
    <property type="match status" value="1"/>
</dbReference>
<keyword evidence="6" id="KW-1278">Translocase</keyword>
<evidence type="ECO:0000256" key="4">
    <source>
        <dbReference type="ARBA" id="ARBA00022741"/>
    </source>
</evidence>
<evidence type="ECO:0000256" key="5">
    <source>
        <dbReference type="ARBA" id="ARBA00022840"/>
    </source>
</evidence>
<dbReference type="GO" id="GO:0005524">
    <property type="term" value="F:ATP binding"/>
    <property type="evidence" value="ECO:0007669"/>
    <property type="project" value="UniProtKB-KW"/>
</dbReference>
<keyword evidence="4" id="KW-0547">Nucleotide-binding</keyword>
<organism evidence="14">
    <name type="scientific">marine metagenome</name>
    <dbReference type="NCBI Taxonomy" id="408172"/>
    <lineage>
        <taxon>unclassified sequences</taxon>
        <taxon>metagenomes</taxon>
        <taxon>ecological metagenomes</taxon>
    </lineage>
</organism>
<dbReference type="GO" id="GO:0005886">
    <property type="term" value="C:plasma membrane"/>
    <property type="evidence" value="ECO:0007669"/>
    <property type="project" value="UniProtKB-SubCell"/>
</dbReference>
<dbReference type="InterPro" id="IPR003439">
    <property type="entry name" value="ABC_transporter-like_ATP-bd"/>
</dbReference>
<dbReference type="Gene3D" id="3.40.50.300">
    <property type="entry name" value="P-loop containing nucleotide triphosphate hydrolases"/>
    <property type="match status" value="1"/>
</dbReference>
<keyword evidence="5" id="KW-0067">ATP-binding</keyword>
<name>A0A382YFE3_9ZZZZ</name>
<evidence type="ECO:0000256" key="2">
    <source>
        <dbReference type="ARBA" id="ARBA00022448"/>
    </source>
</evidence>
<dbReference type="PANTHER" id="PTHR43297">
    <property type="entry name" value="OLIGOPEPTIDE TRANSPORT ATP-BINDING PROTEIN APPD"/>
    <property type="match status" value="1"/>
</dbReference>
<dbReference type="InterPro" id="IPR017871">
    <property type="entry name" value="ABC_transporter-like_CS"/>
</dbReference>
<evidence type="ECO:0000259" key="13">
    <source>
        <dbReference type="PROSITE" id="PS50893"/>
    </source>
</evidence>
<evidence type="ECO:0000256" key="12">
    <source>
        <dbReference type="ARBA" id="ARBA00048610"/>
    </source>
</evidence>
<comment type="subcellular location">
    <subcellularLocation>
        <location evidence="1">Cell membrane</location>
        <topology evidence="1">Peripheral membrane protein</topology>
    </subcellularLocation>
</comment>
<dbReference type="EC" id="7.2.2.11" evidence="10"/>
<comment type="catalytic activity">
    <reaction evidence="12">
        <text>Ni(2+)(out) + ATP + H2O = Ni(2+)(in) + ADP + phosphate + H(+)</text>
        <dbReference type="Rhea" id="RHEA:15557"/>
        <dbReference type="ChEBI" id="CHEBI:15377"/>
        <dbReference type="ChEBI" id="CHEBI:15378"/>
        <dbReference type="ChEBI" id="CHEBI:30616"/>
        <dbReference type="ChEBI" id="CHEBI:43474"/>
        <dbReference type="ChEBI" id="CHEBI:49786"/>
        <dbReference type="ChEBI" id="CHEBI:456216"/>
        <dbReference type="EC" id="7.2.2.11"/>
    </reaction>
    <physiologicalReaction direction="left-to-right" evidence="12">
        <dbReference type="Rhea" id="RHEA:15558"/>
    </physiologicalReaction>
</comment>
<feature type="domain" description="ABC transporter" evidence="13">
    <location>
        <begin position="4"/>
        <end position="226"/>
    </location>
</feature>